<keyword evidence="3" id="KW-1185">Reference proteome</keyword>
<sequence>MEDKAFKKIMVQSKMETSEGFTDDLMKKLASRKAERPALIQIALRPAIWGLVVIGLAVLAILFLVPTNSFAILNTVHIGKMPLVVGLIFLFLAGINHILRLTYNVESYNQFAK</sequence>
<organism evidence="2 3">
    <name type="scientific">Flagellimonas abyssi</name>
    <dbReference type="NCBI Taxonomy" id="2864871"/>
    <lineage>
        <taxon>Bacteria</taxon>
        <taxon>Pseudomonadati</taxon>
        <taxon>Bacteroidota</taxon>
        <taxon>Flavobacteriia</taxon>
        <taxon>Flavobacteriales</taxon>
        <taxon>Flavobacteriaceae</taxon>
        <taxon>Flagellimonas</taxon>
    </lineage>
</organism>
<keyword evidence="1" id="KW-1133">Transmembrane helix</keyword>
<evidence type="ECO:0000313" key="2">
    <source>
        <dbReference type="EMBL" id="MBW8201193.1"/>
    </source>
</evidence>
<evidence type="ECO:0000256" key="1">
    <source>
        <dbReference type="SAM" id="Phobius"/>
    </source>
</evidence>
<evidence type="ECO:0000313" key="3">
    <source>
        <dbReference type="Proteomes" id="UP001196136"/>
    </source>
</evidence>
<evidence type="ECO:0008006" key="4">
    <source>
        <dbReference type="Google" id="ProtNLM"/>
    </source>
</evidence>
<dbReference type="RefSeq" id="WP_220114632.1">
    <property type="nucleotide sequence ID" value="NZ_JAHZSV010000026.1"/>
</dbReference>
<proteinExistence type="predicted"/>
<gene>
    <name evidence="2" type="ORF">K1F36_15310</name>
</gene>
<feature type="transmembrane region" description="Helical" evidence="1">
    <location>
        <begin position="42"/>
        <end position="63"/>
    </location>
</feature>
<keyword evidence="1" id="KW-0812">Transmembrane</keyword>
<keyword evidence="1" id="KW-0472">Membrane</keyword>
<dbReference type="EMBL" id="JAHZSV010000026">
    <property type="protein sequence ID" value="MBW8201193.1"/>
    <property type="molecule type" value="Genomic_DNA"/>
</dbReference>
<name>A0ABS7EU97_9FLAO</name>
<protein>
    <recommendedName>
        <fullName evidence="4">DUF5056 domain-containing protein</fullName>
    </recommendedName>
</protein>
<dbReference type="Proteomes" id="UP001196136">
    <property type="component" value="Unassembled WGS sequence"/>
</dbReference>
<accession>A0ABS7EU97</accession>
<reference evidence="2 3" key="1">
    <citation type="submission" date="2021-08" db="EMBL/GenBank/DDBJ databases">
        <title>Muricauda profundi sp. nov., a marine bacterium isolated from deep seawater of the Mariana Trench.</title>
        <authorList>
            <person name="Wei Y."/>
        </authorList>
    </citation>
    <scope>NUCLEOTIDE SEQUENCE [LARGE SCALE GENOMIC DNA]</scope>
    <source>
        <strain evidence="2 3">W52</strain>
    </source>
</reference>
<feature type="transmembrane region" description="Helical" evidence="1">
    <location>
        <begin position="83"/>
        <end position="103"/>
    </location>
</feature>
<comment type="caution">
    <text evidence="2">The sequence shown here is derived from an EMBL/GenBank/DDBJ whole genome shotgun (WGS) entry which is preliminary data.</text>
</comment>